<dbReference type="Pfam" id="PF00753">
    <property type="entry name" value="Lactamase_B"/>
    <property type="match status" value="1"/>
</dbReference>
<proteinExistence type="inferred from homology"/>
<sequence length="323" mass="36130">MQRNKTSTKIIKTALAVFYTFAFIQLSFAANLDYKLDAKQIAKDTYVFEGVNDDFSKSNGCNIINTGFIVTNEGVVVINTGVSKLYGEQQRQAIAKVTNKKIKLVLNLNLHPDYFLGNQAYADVPIAALPASIQGMKEEGASYTDNLYRICGDWMTATESKPATQVIQPGPMNISDANHQLELIQFNGHTAADLVLWDKTTGVVFVGGLVFADRVPTTPHANISEWFKSLETVSKWNTSKQIKALVPSHGPYNKGLEGIEQTKEYLTWLDQSFKNAALQGMDISEVLRLPIPYKFRGFAALKPEYLRNVTHLYPSYEKEIFKK</sequence>
<dbReference type="AlphaFoldDB" id="A0A212TA98"/>
<dbReference type="Gene3D" id="3.60.15.10">
    <property type="entry name" value="Ribonuclease Z/Hydroxyacylglutathione hydrolase-like"/>
    <property type="match status" value="1"/>
</dbReference>
<reference evidence="3 4" key="1">
    <citation type="submission" date="2017-06" db="EMBL/GenBank/DDBJ databases">
        <authorList>
            <person name="Kim H.J."/>
            <person name="Triplett B.A."/>
        </authorList>
    </citation>
    <scope>NUCLEOTIDE SEQUENCE [LARGE SCALE GENOMIC DNA]</scope>
    <source>
        <strain evidence="3 4">MWH-VicM1</strain>
    </source>
</reference>
<name>A0A212TA98_9BURK</name>
<dbReference type="NCBIfam" id="TIGR04558">
    <property type="entry name" value="SoxH_rel_PQQ_1"/>
    <property type="match status" value="1"/>
</dbReference>
<keyword evidence="3" id="KW-0378">Hydrolase</keyword>
<dbReference type="PANTHER" id="PTHR42951">
    <property type="entry name" value="METALLO-BETA-LACTAMASE DOMAIN-CONTAINING"/>
    <property type="match status" value="1"/>
</dbReference>
<keyword evidence="4" id="KW-1185">Reference proteome</keyword>
<dbReference type="RefSeq" id="WP_088812652.1">
    <property type="nucleotide sequence ID" value="NZ_FYEX01000001.1"/>
</dbReference>
<feature type="domain" description="Metallo-beta-lactamase" evidence="2">
    <location>
        <begin position="61"/>
        <end position="220"/>
    </location>
</feature>
<dbReference type="InterPro" id="IPR050855">
    <property type="entry name" value="NDM-1-like"/>
</dbReference>
<dbReference type="CDD" id="cd16282">
    <property type="entry name" value="metallo-hydrolase-like_MBL-fold"/>
    <property type="match status" value="1"/>
</dbReference>
<dbReference type="InterPro" id="IPR001279">
    <property type="entry name" value="Metallo-B-lactamas"/>
</dbReference>
<dbReference type="GO" id="GO:0016787">
    <property type="term" value="F:hydrolase activity"/>
    <property type="evidence" value="ECO:0007669"/>
    <property type="project" value="UniProtKB-KW"/>
</dbReference>
<evidence type="ECO:0000256" key="1">
    <source>
        <dbReference type="ARBA" id="ARBA00005250"/>
    </source>
</evidence>
<dbReference type="PANTHER" id="PTHR42951:SF4">
    <property type="entry name" value="ACYL-COENZYME A THIOESTERASE MBLAC2"/>
    <property type="match status" value="1"/>
</dbReference>
<organism evidence="3 4">
    <name type="scientific">Polynucleobacter victoriensis</name>
    <dbReference type="NCBI Taxonomy" id="2049319"/>
    <lineage>
        <taxon>Bacteria</taxon>
        <taxon>Pseudomonadati</taxon>
        <taxon>Pseudomonadota</taxon>
        <taxon>Betaproteobacteria</taxon>
        <taxon>Burkholderiales</taxon>
        <taxon>Burkholderiaceae</taxon>
        <taxon>Polynucleobacter</taxon>
    </lineage>
</organism>
<dbReference type="InterPro" id="IPR030811">
    <property type="entry name" value="SoxH-rel_PQQ_1"/>
</dbReference>
<dbReference type="EMBL" id="FYEX01000001">
    <property type="protein sequence ID" value="SNC62952.1"/>
    <property type="molecule type" value="Genomic_DNA"/>
</dbReference>
<dbReference type="Proteomes" id="UP000197215">
    <property type="component" value="Unassembled WGS sequence"/>
</dbReference>
<dbReference type="GO" id="GO:0017001">
    <property type="term" value="P:antibiotic catabolic process"/>
    <property type="evidence" value="ECO:0007669"/>
    <property type="project" value="UniProtKB-ARBA"/>
</dbReference>
<evidence type="ECO:0000313" key="3">
    <source>
        <dbReference type="EMBL" id="SNC62952.1"/>
    </source>
</evidence>
<evidence type="ECO:0000259" key="2">
    <source>
        <dbReference type="Pfam" id="PF00753"/>
    </source>
</evidence>
<gene>
    <name evidence="3" type="ORF">SAMN06295916_0781</name>
</gene>
<protein>
    <submittedName>
        <fullName evidence="3">Quinoprotein relay system zinc metallohydrolase 1</fullName>
    </submittedName>
</protein>
<dbReference type="SUPFAM" id="SSF56281">
    <property type="entry name" value="Metallo-hydrolase/oxidoreductase"/>
    <property type="match status" value="1"/>
</dbReference>
<accession>A0A212TA98</accession>
<dbReference type="OrthoDB" id="1273797at2"/>
<dbReference type="InterPro" id="IPR036866">
    <property type="entry name" value="RibonucZ/Hydroxyglut_hydro"/>
</dbReference>
<comment type="similarity">
    <text evidence="1">Belongs to the metallo-beta-lactamase superfamily. Class-B beta-lactamase family.</text>
</comment>
<evidence type="ECO:0000313" key="4">
    <source>
        <dbReference type="Proteomes" id="UP000197215"/>
    </source>
</evidence>